<keyword evidence="3" id="KW-0645">Protease</keyword>
<dbReference type="EMBL" id="LK932517">
    <property type="protein sequence ID" value="CDS87796.1"/>
    <property type="molecule type" value="Genomic_DNA"/>
</dbReference>
<name>A0A069AH34_CLODI</name>
<dbReference type="PANTHER" id="PTHR33695:SF1">
    <property type="entry name" value="LIPOPROTEIN SIGNAL PEPTIDASE"/>
    <property type="match status" value="1"/>
</dbReference>
<accession>A0A069AH34</accession>
<protein>
    <submittedName>
        <fullName evidence="11">Putative lipoprotein signal peptidase</fullName>
    </submittedName>
</protein>
<evidence type="ECO:0000256" key="1">
    <source>
        <dbReference type="ARBA" id="ARBA00006139"/>
    </source>
</evidence>
<dbReference type="GO" id="GO:0016020">
    <property type="term" value="C:membrane"/>
    <property type="evidence" value="ECO:0007669"/>
    <property type="project" value="InterPro"/>
</dbReference>
<keyword evidence="4 9" id="KW-0812">Transmembrane</keyword>
<dbReference type="Pfam" id="PF01252">
    <property type="entry name" value="Peptidase_A8"/>
    <property type="match status" value="1"/>
</dbReference>
<feature type="transmembrane region" description="Helical" evidence="9">
    <location>
        <begin position="103"/>
        <end position="123"/>
    </location>
</feature>
<gene>
    <name evidence="11" type="ORF">BN1096_630039</name>
    <name evidence="10" type="ORF">BN1097_620037</name>
</gene>
<dbReference type="InterPro" id="IPR001872">
    <property type="entry name" value="Peptidase_A8"/>
</dbReference>
<dbReference type="EMBL" id="LK932401">
    <property type="protein sequence ID" value="CDS87113.1"/>
    <property type="molecule type" value="Genomic_DNA"/>
</dbReference>
<feature type="transmembrane region" description="Helical" evidence="9">
    <location>
        <begin position="70"/>
        <end position="91"/>
    </location>
</feature>
<dbReference type="GO" id="GO:0004190">
    <property type="term" value="F:aspartic-type endopeptidase activity"/>
    <property type="evidence" value="ECO:0007669"/>
    <property type="project" value="UniProtKB-KW"/>
</dbReference>
<evidence type="ECO:0000256" key="8">
    <source>
        <dbReference type="ARBA" id="ARBA00023136"/>
    </source>
</evidence>
<keyword evidence="7 9" id="KW-1133">Transmembrane helix</keyword>
<evidence type="ECO:0000313" key="11">
    <source>
        <dbReference type="EMBL" id="CDS87796.1"/>
    </source>
</evidence>
<evidence type="ECO:0000256" key="7">
    <source>
        <dbReference type="ARBA" id="ARBA00022989"/>
    </source>
</evidence>
<feature type="transmembrane region" description="Helical" evidence="9">
    <location>
        <begin position="135"/>
        <end position="158"/>
    </location>
</feature>
<dbReference type="AlphaFoldDB" id="A0A069AH34"/>
<comment type="similarity">
    <text evidence="1">Belongs to the peptidase A8 family.</text>
</comment>
<reference evidence="11" key="1">
    <citation type="submission" date="2014-07" db="EMBL/GenBank/DDBJ databases">
        <authorList>
            <person name="Monot Marc"/>
        </authorList>
    </citation>
    <scope>NUCLEOTIDE SEQUENCE</scope>
    <source>
        <strain evidence="10">7032994</strain>
    </source>
</reference>
<keyword evidence="2" id="KW-1003">Cell membrane</keyword>
<dbReference type="PANTHER" id="PTHR33695">
    <property type="entry name" value="LIPOPROTEIN SIGNAL PEPTIDASE"/>
    <property type="match status" value="1"/>
</dbReference>
<keyword evidence="6" id="KW-0378">Hydrolase</keyword>
<keyword evidence="5" id="KW-0064">Aspartyl protease</keyword>
<sequence>MQGGVNIRQVKSFVFPVISLIFLDQISKVLIGLFLMDFEIDIIGKFLRFNPVQNTNLSYGGNFIGILSNLWVLVLFNLLVILVIISGYAFYKSKNEQTSYSVKVIMSCGLAGTICSLIDKLFWGGSLDFLQIPSFLIFDLKDCYLTVAEIIFVVIGILHNREISMKEYIYFCYPQFKR</sequence>
<evidence type="ECO:0000256" key="6">
    <source>
        <dbReference type="ARBA" id="ARBA00022801"/>
    </source>
</evidence>
<feature type="transmembrane region" description="Helical" evidence="9">
    <location>
        <begin position="12"/>
        <end position="36"/>
    </location>
</feature>
<proteinExistence type="inferred from homology"/>
<dbReference type="RefSeq" id="WP_032548377.1">
    <property type="nucleotide sequence ID" value="NZ_BIPF01000034.1"/>
</dbReference>
<evidence type="ECO:0000256" key="3">
    <source>
        <dbReference type="ARBA" id="ARBA00022670"/>
    </source>
</evidence>
<keyword evidence="11" id="KW-0449">Lipoprotein</keyword>
<keyword evidence="8 9" id="KW-0472">Membrane</keyword>
<organism evidence="11">
    <name type="scientific">Clostridioides difficile</name>
    <name type="common">Peptoclostridium difficile</name>
    <dbReference type="NCBI Taxonomy" id="1496"/>
    <lineage>
        <taxon>Bacteria</taxon>
        <taxon>Bacillati</taxon>
        <taxon>Bacillota</taxon>
        <taxon>Clostridia</taxon>
        <taxon>Peptostreptococcales</taxon>
        <taxon>Peptostreptococcaceae</taxon>
        <taxon>Clostridioides</taxon>
    </lineage>
</organism>
<evidence type="ECO:0000256" key="4">
    <source>
        <dbReference type="ARBA" id="ARBA00022692"/>
    </source>
</evidence>
<evidence type="ECO:0000313" key="10">
    <source>
        <dbReference type="EMBL" id="CDS87113.1"/>
    </source>
</evidence>
<evidence type="ECO:0000256" key="2">
    <source>
        <dbReference type="ARBA" id="ARBA00022475"/>
    </source>
</evidence>
<evidence type="ECO:0000256" key="9">
    <source>
        <dbReference type="SAM" id="Phobius"/>
    </source>
</evidence>
<dbReference type="GO" id="GO:0006508">
    <property type="term" value="P:proteolysis"/>
    <property type="evidence" value="ECO:0007669"/>
    <property type="project" value="UniProtKB-KW"/>
</dbReference>
<evidence type="ECO:0000256" key="5">
    <source>
        <dbReference type="ARBA" id="ARBA00022750"/>
    </source>
</evidence>